<dbReference type="AlphaFoldDB" id="A0A0D7BFX2"/>
<keyword evidence="2" id="KW-0472">Membrane</keyword>
<feature type="transmembrane region" description="Helical" evidence="2">
    <location>
        <begin position="20"/>
        <end position="41"/>
    </location>
</feature>
<evidence type="ECO:0000313" key="3">
    <source>
        <dbReference type="EMBL" id="KIY68531.1"/>
    </source>
</evidence>
<dbReference type="OrthoDB" id="2993818at2759"/>
<evidence type="ECO:0000256" key="1">
    <source>
        <dbReference type="SAM" id="MobiDB-lite"/>
    </source>
</evidence>
<keyword evidence="2" id="KW-0812">Transmembrane</keyword>
<sequence length="316" mass="34620">MDFLAVEPRGVEFPVGGTQLAASWANLILFSLQCHLSYACLTGPRKDRFFAYCIWAALVSDLVGTILVFGSTWTYYLHYVRFGIPLVSSTGTQSALVIFTAVSASIEHAFFLARYYGVTKDRIGSAIVLFLTIAHAVIALANGILVFIFPSKSGPPILSVTVTAGSLGAFIDLLLAFLMTWRVTGMNTTFKSTQSILRRVWIFSMSSGFTTSIVTVLSFVFIFVERSVWLFIFSCQGRVYSLTILLNLVLLKASNQVDNNQAISTNFRITESFSGDPSARSGDIELGIRFNIVESRAPDAQDDSEHPDLGAKTSPL</sequence>
<dbReference type="Proteomes" id="UP000054007">
    <property type="component" value="Unassembled WGS sequence"/>
</dbReference>
<dbReference type="EMBL" id="KN880501">
    <property type="protein sequence ID" value="KIY68531.1"/>
    <property type="molecule type" value="Genomic_DNA"/>
</dbReference>
<feature type="transmembrane region" description="Helical" evidence="2">
    <location>
        <begin position="53"/>
        <end position="76"/>
    </location>
</feature>
<evidence type="ECO:0008006" key="5">
    <source>
        <dbReference type="Google" id="ProtNLM"/>
    </source>
</evidence>
<keyword evidence="4" id="KW-1185">Reference proteome</keyword>
<evidence type="ECO:0000256" key="2">
    <source>
        <dbReference type="SAM" id="Phobius"/>
    </source>
</evidence>
<organism evidence="3 4">
    <name type="scientific">Cylindrobasidium torrendii FP15055 ss-10</name>
    <dbReference type="NCBI Taxonomy" id="1314674"/>
    <lineage>
        <taxon>Eukaryota</taxon>
        <taxon>Fungi</taxon>
        <taxon>Dikarya</taxon>
        <taxon>Basidiomycota</taxon>
        <taxon>Agaricomycotina</taxon>
        <taxon>Agaricomycetes</taxon>
        <taxon>Agaricomycetidae</taxon>
        <taxon>Agaricales</taxon>
        <taxon>Marasmiineae</taxon>
        <taxon>Physalacriaceae</taxon>
        <taxon>Cylindrobasidium</taxon>
    </lineage>
</organism>
<name>A0A0D7BFX2_9AGAR</name>
<evidence type="ECO:0000313" key="4">
    <source>
        <dbReference type="Proteomes" id="UP000054007"/>
    </source>
</evidence>
<proteinExistence type="predicted"/>
<feature type="transmembrane region" description="Helical" evidence="2">
    <location>
        <begin position="96"/>
        <end position="116"/>
    </location>
</feature>
<feature type="transmembrane region" description="Helical" evidence="2">
    <location>
        <begin position="128"/>
        <end position="150"/>
    </location>
</feature>
<reference evidence="3 4" key="1">
    <citation type="journal article" date="2015" name="Fungal Genet. Biol.">
        <title>Evolution of novel wood decay mechanisms in Agaricales revealed by the genome sequences of Fistulina hepatica and Cylindrobasidium torrendii.</title>
        <authorList>
            <person name="Floudas D."/>
            <person name="Held B.W."/>
            <person name="Riley R."/>
            <person name="Nagy L.G."/>
            <person name="Koehler G."/>
            <person name="Ransdell A.S."/>
            <person name="Younus H."/>
            <person name="Chow J."/>
            <person name="Chiniquy J."/>
            <person name="Lipzen A."/>
            <person name="Tritt A."/>
            <person name="Sun H."/>
            <person name="Haridas S."/>
            <person name="LaButti K."/>
            <person name="Ohm R.A."/>
            <person name="Kues U."/>
            <person name="Blanchette R.A."/>
            <person name="Grigoriev I.V."/>
            <person name="Minto R.E."/>
            <person name="Hibbett D.S."/>
        </authorList>
    </citation>
    <scope>NUCLEOTIDE SEQUENCE [LARGE SCALE GENOMIC DNA]</scope>
    <source>
        <strain evidence="3 4">FP15055 ss-10</strain>
    </source>
</reference>
<gene>
    <name evidence="3" type="ORF">CYLTODRAFT_489729</name>
</gene>
<keyword evidence="2" id="KW-1133">Transmembrane helix</keyword>
<feature type="transmembrane region" description="Helical" evidence="2">
    <location>
        <begin position="229"/>
        <end position="251"/>
    </location>
</feature>
<feature type="region of interest" description="Disordered" evidence="1">
    <location>
        <begin position="295"/>
        <end position="316"/>
    </location>
</feature>
<accession>A0A0D7BFX2</accession>
<feature type="compositionally biased region" description="Basic and acidic residues" evidence="1">
    <location>
        <begin position="296"/>
        <end position="309"/>
    </location>
</feature>
<feature type="transmembrane region" description="Helical" evidence="2">
    <location>
        <begin position="200"/>
        <end position="223"/>
    </location>
</feature>
<feature type="transmembrane region" description="Helical" evidence="2">
    <location>
        <begin position="156"/>
        <end position="179"/>
    </location>
</feature>
<protein>
    <recommendedName>
        <fullName evidence="5">Transmembrane protein</fullName>
    </recommendedName>
</protein>